<dbReference type="Pfam" id="PF03943">
    <property type="entry name" value="TAP_C"/>
    <property type="match status" value="1"/>
</dbReference>
<dbReference type="SMART" id="SM00804">
    <property type="entry name" value="TAP_C"/>
    <property type="match status" value="1"/>
</dbReference>
<dbReference type="Pfam" id="PF24048">
    <property type="entry name" value="LRR_NXF1-5"/>
    <property type="match status" value="1"/>
</dbReference>
<dbReference type="PANTHER" id="PTHR10662:SF22">
    <property type="entry name" value="NUCLEAR RNA EXPORT FACTOR 1"/>
    <property type="match status" value="1"/>
</dbReference>
<dbReference type="SUPFAM" id="SSF54928">
    <property type="entry name" value="RNA-binding domain, RBD"/>
    <property type="match status" value="1"/>
</dbReference>
<gene>
    <name evidence="12" type="ORF">PV328_010980</name>
</gene>
<feature type="region of interest" description="Disordered" evidence="9">
    <location>
        <begin position="548"/>
        <end position="600"/>
    </location>
</feature>
<dbReference type="FunFam" id="3.80.10.10:FF:000384">
    <property type="entry name" value="Nuclear RNA export factor 1"/>
    <property type="match status" value="1"/>
</dbReference>
<dbReference type="SUPFAM" id="SSF46934">
    <property type="entry name" value="UBA-like"/>
    <property type="match status" value="1"/>
</dbReference>
<dbReference type="Pfam" id="PF09162">
    <property type="entry name" value="Tap-RNA_bind"/>
    <property type="match status" value="1"/>
</dbReference>
<dbReference type="PROSITE" id="PS51281">
    <property type="entry name" value="TAP_C"/>
    <property type="match status" value="1"/>
</dbReference>
<dbReference type="InterPro" id="IPR001611">
    <property type="entry name" value="Leu-rich_rpt"/>
</dbReference>
<dbReference type="EMBL" id="JAQQBS010000004">
    <property type="protein sequence ID" value="KAK0170412.1"/>
    <property type="molecule type" value="Genomic_DNA"/>
</dbReference>
<evidence type="ECO:0000313" key="12">
    <source>
        <dbReference type="EMBL" id="KAK0170412.1"/>
    </source>
</evidence>
<dbReference type="GO" id="GO:0003723">
    <property type="term" value="F:RNA binding"/>
    <property type="evidence" value="ECO:0007669"/>
    <property type="project" value="UniProtKB-KW"/>
</dbReference>
<dbReference type="GO" id="GO:0005737">
    <property type="term" value="C:cytoplasm"/>
    <property type="evidence" value="ECO:0007669"/>
    <property type="project" value="InterPro"/>
</dbReference>
<protein>
    <recommendedName>
        <fullName evidence="14">Nuclear RNA export factor 1</fullName>
    </recommendedName>
</protein>
<keyword evidence="8" id="KW-0539">Nucleus</keyword>
<evidence type="ECO:0000259" key="10">
    <source>
        <dbReference type="PROSITE" id="PS50177"/>
    </source>
</evidence>
<dbReference type="Gene3D" id="1.10.8.10">
    <property type="entry name" value="DNA helicase RuvA subunit, C-terminal domain"/>
    <property type="match status" value="1"/>
</dbReference>
<dbReference type="InterPro" id="IPR009060">
    <property type="entry name" value="UBA-like_sf"/>
</dbReference>
<keyword evidence="6" id="KW-0509">mRNA transport</keyword>
<dbReference type="InterPro" id="IPR032675">
    <property type="entry name" value="LRR_dom_sf"/>
</dbReference>
<keyword evidence="7" id="KW-0694">RNA-binding</keyword>
<keyword evidence="3" id="KW-0813">Transport</keyword>
<evidence type="ECO:0000256" key="8">
    <source>
        <dbReference type="ARBA" id="ARBA00023242"/>
    </source>
</evidence>
<dbReference type="CDD" id="cd14342">
    <property type="entry name" value="UBA_TAP-C"/>
    <property type="match status" value="1"/>
</dbReference>
<dbReference type="Gene3D" id="3.10.450.50">
    <property type="match status" value="1"/>
</dbReference>
<dbReference type="InterPro" id="IPR030217">
    <property type="entry name" value="NXF_fam"/>
</dbReference>
<dbReference type="FunFam" id="1.10.8.10:FF:000018">
    <property type="entry name" value="Nuclear RNA export factor 1"/>
    <property type="match status" value="1"/>
</dbReference>
<accession>A0AA39KQX0</accession>
<dbReference type="Gene3D" id="3.80.10.10">
    <property type="entry name" value="Ribonuclease Inhibitor"/>
    <property type="match status" value="1"/>
</dbReference>
<keyword evidence="5" id="KW-0677">Repeat</keyword>
<evidence type="ECO:0000256" key="3">
    <source>
        <dbReference type="ARBA" id="ARBA00022448"/>
    </source>
</evidence>
<feature type="compositionally biased region" description="Low complexity" evidence="9">
    <location>
        <begin position="561"/>
        <end position="572"/>
    </location>
</feature>
<dbReference type="SUPFAM" id="SSF52058">
    <property type="entry name" value="L domain-like"/>
    <property type="match status" value="1"/>
</dbReference>
<dbReference type="Pfam" id="PF22602">
    <property type="entry name" value="NXF_NTF2"/>
    <property type="match status" value="1"/>
</dbReference>
<dbReference type="InterPro" id="IPR002075">
    <property type="entry name" value="NTF2_dom"/>
</dbReference>
<dbReference type="InterPro" id="IPR035979">
    <property type="entry name" value="RBD_domain_sf"/>
</dbReference>
<dbReference type="Proteomes" id="UP001168990">
    <property type="component" value="Unassembled WGS sequence"/>
</dbReference>
<dbReference type="PANTHER" id="PTHR10662">
    <property type="entry name" value="NUCLEAR RNA EXPORT FACTOR"/>
    <property type="match status" value="1"/>
</dbReference>
<organism evidence="12 13">
    <name type="scientific">Microctonus aethiopoides</name>
    <dbReference type="NCBI Taxonomy" id="144406"/>
    <lineage>
        <taxon>Eukaryota</taxon>
        <taxon>Metazoa</taxon>
        <taxon>Ecdysozoa</taxon>
        <taxon>Arthropoda</taxon>
        <taxon>Hexapoda</taxon>
        <taxon>Insecta</taxon>
        <taxon>Pterygota</taxon>
        <taxon>Neoptera</taxon>
        <taxon>Endopterygota</taxon>
        <taxon>Hymenoptera</taxon>
        <taxon>Apocrita</taxon>
        <taxon>Ichneumonoidea</taxon>
        <taxon>Braconidae</taxon>
        <taxon>Euphorinae</taxon>
        <taxon>Microctonus</taxon>
    </lineage>
</organism>
<keyword evidence="4" id="KW-0433">Leucine-rich repeat</keyword>
<evidence type="ECO:0000313" key="13">
    <source>
        <dbReference type="Proteomes" id="UP001168990"/>
    </source>
</evidence>
<evidence type="ECO:0000256" key="9">
    <source>
        <dbReference type="SAM" id="MobiDB-lite"/>
    </source>
</evidence>
<comment type="subcellular location">
    <subcellularLocation>
        <location evidence="1">Nucleus</location>
        <location evidence="1">Nucleoplasm</location>
    </subcellularLocation>
</comment>
<reference evidence="12" key="2">
    <citation type="submission" date="2023-03" db="EMBL/GenBank/DDBJ databases">
        <authorList>
            <person name="Inwood S.N."/>
            <person name="Skelly J.G."/>
            <person name="Guhlin J."/>
            <person name="Harrop T.W.R."/>
            <person name="Goldson S.G."/>
            <person name="Dearden P.K."/>
        </authorList>
    </citation>
    <scope>NUCLEOTIDE SEQUENCE</scope>
    <source>
        <strain evidence="12">Irish</strain>
        <tissue evidence="12">Whole body</tissue>
    </source>
</reference>
<evidence type="ECO:0000256" key="2">
    <source>
        <dbReference type="ARBA" id="ARBA00009285"/>
    </source>
</evidence>
<dbReference type="GO" id="GO:0016973">
    <property type="term" value="P:poly(A)+ mRNA export from nucleus"/>
    <property type="evidence" value="ECO:0007669"/>
    <property type="project" value="TreeGrafter"/>
</dbReference>
<comment type="similarity">
    <text evidence="2">Belongs to the NXF family.</text>
</comment>
<comment type="caution">
    <text evidence="12">The sequence shown here is derived from an EMBL/GenBank/DDBJ whole genome shotgun (WGS) entry which is preliminary data.</text>
</comment>
<dbReference type="Gene3D" id="3.30.70.330">
    <property type="match status" value="1"/>
</dbReference>
<evidence type="ECO:0000256" key="7">
    <source>
        <dbReference type="ARBA" id="ARBA00022884"/>
    </source>
</evidence>
<evidence type="ECO:0008006" key="14">
    <source>
        <dbReference type="Google" id="ProtNLM"/>
    </source>
</evidence>
<dbReference type="PROSITE" id="PS51450">
    <property type="entry name" value="LRR"/>
    <property type="match status" value="2"/>
</dbReference>
<dbReference type="CDD" id="cd00780">
    <property type="entry name" value="NTF2"/>
    <property type="match status" value="1"/>
</dbReference>
<dbReference type="InterPro" id="IPR032710">
    <property type="entry name" value="NTF2-like_dom_sf"/>
</dbReference>
<feature type="domain" description="TAP-C" evidence="11">
    <location>
        <begin position="603"/>
        <end position="657"/>
    </location>
</feature>
<dbReference type="FunFam" id="3.10.450.50:FF:000004">
    <property type="entry name" value="Nuclear RNA export factor 1"/>
    <property type="match status" value="1"/>
</dbReference>
<evidence type="ECO:0000256" key="4">
    <source>
        <dbReference type="ARBA" id="ARBA00022614"/>
    </source>
</evidence>
<dbReference type="SUPFAM" id="SSF54427">
    <property type="entry name" value="NTF2-like"/>
    <property type="match status" value="1"/>
</dbReference>
<keyword evidence="13" id="KW-1185">Reference proteome</keyword>
<evidence type="ECO:0000256" key="5">
    <source>
        <dbReference type="ARBA" id="ARBA00022737"/>
    </source>
</evidence>
<feature type="region of interest" description="Disordered" evidence="9">
    <location>
        <begin position="30"/>
        <end position="62"/>
    </location>
</feature>
<feature type="compositionally biased region" description="Polar residues" evidence="9">
    <location>
        <begin position="573"/>
        <end position="596"/>
    </location>
</feature>
<evidence type="ECO:0000259" key="11">
    <source>
        <dbReference type="PROSITE" id="PS51281"/>
    </source>
</evidence>
<dbReference type="GO" id="GO:0005635">
    <property type="term" value="C:nuclear envelope"/>
    <property type="evidence" value="ECO:0007669"/>
    <property type="project" value="UniProtKB-ARBA"/>
</dbReference>
<feature type="domain" description="NTF2" evidence="10">
    <location>
        <begin position="397"/>
        <end position="542"/>
    </location>
</feature>
<evidence type="ECO:0000256" key="6">
    <source>
        <dbReference type="ARBA" id="ARBA00022816"/>
    </source>
</evidence>
<dbReference type="InterPro" id="IPR005637">
    <property type="entry name" value="TAP_C_dom"/>
</dbReference>
<dbReference type="InterPro" id="IPR057125">
    <property type="entry name" value="NXF1/2/3/5-like_LRR"/>
</dbReference>
<dbReference type="GO" id="GO:0005654">
    <property type="term" value="C:nucleoplasm"/>
    <property type="evidence" value="ECO:0007669"/>
    <property type="project" value="UniProtKB-SubCell"/>
</dbReference>
<dbReference type="PROSITE" id="PS50177">
    <property type="entry name" value="NTF2_DOMAIN"/>
    <property type="match status" value="1"/>
</dbReference>
<proteinExistence type="inferred from homology"/>
<sequence>MPKKPFNSPISNDASLFSRNFRSADFDRVPTKNIGQNAMPNRPRVSFKKQSRSGSKHDANNRRLRMAMSHHLDDDITMSSGSSNNNGRHVIFRGRGRGSLIGGRRSPVSQRGSRLPQNTGRLRQALLGDCSWYKIQIMYGHKYEKDFIINNLLSYISPDTFTPIMYKIIGQDAIFYVDDQKAANNLINCDRRITTGDGFKITVKVRPGYPNCEIDDTLKERMKLAMAKRYVAETNSLDLTQFHLDPELVQDHFCALFRPMMLIAVLNIVAEVIPNLHALNLSNNKLNIIERLNVLSKKFPNLKILYIGDNKIKEINQIDVLKDLSLEELQLKGNPLCNRYKTRNDDYISDVRKRFPKLLRLDGTELPRPILFDIADEGVVLPPTKQMFLNDPRAEKVAVQFMQQYFTIFDGDSRQPLLDAYHENAYFSLTIAPSSQIQKFNKYLSDNRNLFRTSEPTRRRKLLKQGRLPIVSFISEMPKTQHYFNTFTMDISLVTDGFMLITVTGCFRELDTKDQQIRSFNRTFIIVPEGSGYCIKNEQLHLAHPTIEQEKQAQNDRPLATTSSSQTQQEQSNATMTQQSQMPGPSQLELQPSTSAAGEPSLEIQQQMTMMLSQQTNMNLEWSLKCLKEVQWNYDTALAAFNDFFKRGEIPPAAFQK</sequence>
<dbReference type="InterPro" id="IPR015245">
    <property type="entry name" value="Tap_RNA-bd"/>
</dbReference>
<dbReference type="InterPro" id="IPR018222">
    <property type="entry name" value="Nuclear_transport_factor_2_euk"/>
</dbReference>
<reference evidence="12" key="1">
    <citation type="journal article" date="2023" name="bioRxiv">
        <title>Scaffold-level genome assemblies of two parasitoid biocontrol wasps reveal the parthenogenesis mechanism and an associated novel virus.</title>
        <authorList>
            <person name="Inwood S."/>
            <person name="Skelly J."/>
            <person name="Guhlin J."/>
            <person name="Harrop T."/>
            <person name="Goldson S."/>
            <person name="Dearden P."/>
        </authorList>
    </citation>
    <scope>NUCLEOTIDE SEQUENCE</scope>
    <source>
        <strain evidence="12">Irish</strain>
        <tissue evidence="12">Whole body</tissue>
    </source>
</reference>
<evidence type="ECO:0000256" key="1">
    <source>
        <dbReference type="ARBA" id="ARBA00004642"/>
    </source>
</evidence>
<dbReference type="AlphaFoldDB" id="A0AA39KQX0"/>
<name>A0AA39KQX0_9HYME</name>
<dbReference type="InterPro" id="IPR012677">
    <property type="entry name" value="Nucleotide-bd_a/b_plait_sf"/>
</dbReference>